<dbReference type="EMBL" id="QRDH01000019">
    <property type="protein sequence ID" value="RDU39063.1"/>
    <property type="molecule type" value="Genomic_DNA"/>
</dbReference>
<gene>
    <name evidence="1" type="ORF">DXI23_20260</name>
</gene>
<name>A0A3D8GXA0_9GAMM</name>
<comment type="caution">
    <text evidence="1">The sequence shown here is derived from an EMBL/GenBank/DDBJ whole genome shotgun (WGS) entry which is preliminary data.</text>
</comment>
<accession>A0A3D8GXA0</accession>
<dbReference type="AlphaFoldDB" id="A0A3D8GXA0"/>
<reference evidence="1 2" key="1">
    <citation type="submission" date="2018-08" db="EMBL/GenBank/DDBJ databases">
        <title>Genome sequence of Marinobacter flavimaris KCTC 12185.</title>
        <authorList>
            <person name="Chun J."/>
            <person name="Kim B.-Y."/>
            <person name="Choi S.-B."/>
            <person name="Kwak M.-J."/>
        </authorList>
    </citation>
    <scope>NUCLEOTIDE SEQUENCE [LARGE SCALE GENOMIC DNA]</scope>
    <source>
        <strain evidence="1 2">KCTC 12185</strain>
    </source>
</reference>
<keyword evidence="2" id="KW-1185">Reference proteome</keyword>
<evidence type="ECO:0000313" key="1">
    <source>
        <dbReference type="EMBL" id="RDU39063.1"/>
    </source>
</evidence>
<organism evidence="1 2">
    <name type="scientific">Marinobacter flavimaris</name>
    <dbReference type="NCBI Taxonomy" id="262076"/>
    <lineage>
        <taxon>Bacteria</taxon>
        <taxon>Pseudomonadati</taxon>
        <taxon>Pseudomonadota</taxon>
        <taxon>Gammaproteobacteria</taxon>
        <taxon>Pseudomonadales</taxon>
        <taxon>Marinobacteraceae</taxon>
        <taxon>Marinobacter</taxon>
    </lineage>
</organism>
<sequence length="106" mass="11751">MQPTTILSDWYIIDFERDGAPEEVQVAWGIVKEDPSGRWSPGNYSCTSPIQREVTEEGVLYAITGNSIYQLDGPGKRITMPTKTILALRGGYAPPEIMASQSMQKD</sequence>
<dbReference type="Proteomes" id="UP000256431">
    <property type="component" value="Unassembled WGS sequence"/>
</dbReference>
<dbReference type="RefSeq" id="WP_104272452.1">
    <property type="nucleotide sequence ID" value="NZ_PSSW01000021.1"/>
</dbReference>
<protein>
    <submittedName>
        <fullName evidence="1">Uncharacterized protein</fullName>
    </submittedName>
</protein>
<evidence type="ECO:0000313" key="2">
    <source>
        <dbReference type="Proteomes" id="UP000256431"/>
    </source>
</evidence>
<proteinExistence type="predicted"/>